<protein>
    <recommendedName>
        <fullName evidence="1">F-box domain-containing protein</fullName>
    </recommendedName>
</protein>
<dbReference type="Pfam" id="PF00646">
    <property type="entry name" value="F-box"/>
    <property type="match status" value="1"/>
</dbReference>
<reference evidence="2" key="1">
    <citation type="submission" date="2021-01" db="EMBL/GenBank/DDBJ databases">
        <title>Adiantum capillus-veneris genome.</title>
        <authorList>
            <person name="Fang Y."/>
            <person name="Liao Q."/>
        </authorList>
    </citation>
    <scope>NUCLEOTIDE SEQUENCE</scope>
    <source>
        <strain evidence="2">H3</strain>
        <tissue evidence="2">Leaf</tissue>
    </source>
</reference>
<dbReference type="InterPro" id="IPR050796">
    <property type="entry name" value="SCF_F-box_component"/>
</dbReference>
<evidence type="ECO:0000313" key="3">
    <source>
        <dbReference type="Proteomes" id="UP000886520"/>
    </source>
</evidence>
<proteinExistence type="predicted"/>
<evidence type="ECO:0000313" key="2">
    <source>
        <dbReference type="EMBL" id="KAI5067638.1"/>
    </source>
</evidence>
<dbReference type="AlphaFoldDB" id="A0A9D4UHQ8"/>
<dbReference type="Gene3D" id="2.120.10.80">
    <property type="entry name" value="Kelch-type beta propeller"/>
    <property type="match status" value="1"/>
</dbReference>
<name>A0A9D4UHQ8_ADICA</name>
<organism evidence="2 3">
    <name type="scientific">Adiantum capillus-veneris</name>
    <name type="common">Maidenhair fern</name>
    <dbReference type="NCBI Taxonomy" id="13818"/>
    <lineage>
        <taxon>Eukaryota</taxon>
        <taxon>Viridiplantae</taxon>
        <taxon>Streptophyta</taxon>
        <taxon>Embryophyta</taxon>
        <taxon>Tracheophyta</taxon>
        <taxon>Polypodiopsida</taxon>
        <taxon>Polypodiidae</taxon>
        <taxon>Polypodiales</taxon>
        <taxon>Pteridineae</taxon>
        <taxon>Pteridaceae</taxon>
        <taxon>Vittarioideae</taxon>
        <taxon>Adiantum</taxon>
    </lineage>
</organism>
<dbReference type="SUPFAM" id="SSF81383">
    <property type="entry name" value="F-box domain"/>
    <property type="match status" value="1"/>
</dbReference>
<accession>A0A9D4UHQ8</accession>
<dbReference type="EMBL" id="JABFUD020000017">
    <property type="protein sequence ID" value="KAI5067638.1"/>
    <property type="molecule type" value="Genomic_DNA"/>
</dbReference>
<keyword evidence="3" id="KW-1185">Reference proteome</keyword>
<comment type="caution">
    <text evidence="2">The sequence shown here is derived from an EMBL/GenBank/DDBJ whole genome shotgun (WGS) entry which is preliminary data.</text>
</comment>
<evidence type="ECO:0000259" key="1">
    <source>
        <dbReference type="PROSITE" id="PS50181"/>
    </source>
</evidence>
<dbReference type="OrthoDB" id="10403232at2759"/>
<gene>
    <name evidence="2" type="ORF">GOP47_0018166</name>
</gene>
<dbReference type="InterPro" id="IPR036047">
    <property type="entry name" value="F-box-like_dom_sf"/>
</dbReference>
<dbReference type="Gene3D" id="1.20.1280.50">
    <property type="match status" value="1"/>
</dbReference>
<dbReference type="PANTHER" id="PTHR31672">
    <property type="entry name" value="BNACNNG10540D PROTEIN"/>
    <property type="match status" value="1"/>
</dbReference>
<dbReference type="InterPro" id="IPR015915">
    <property type="entry name" value="Kelch-typ_b-propeller"/>
</dbReference>
<sequence length="402" mass="44496">MESSAVAILEGLPEDVMRVVLSHVPSPWVVQARVVSKQWRRILSCTHFARQWAARAHATSPHHSLCLLLNYHNHGDEGLSALHLPTHLCLPALLPPASRPLAASPLGLLLCRSSSSGTFLSLFQPLTHASTPLPPPPHINTPLSAALSTTSPAGHFFLLALGTPLNSPLILTTPFVAEIYSSVSSSWTPLPPLPHLRNPTLIPRCTSSLVWWKEAFFMLWGNCILTFKPSQAEAATATTEETATWGSIELPKEPRIWDARFLTLHVIKGRLFVEGNFQEQGDFQRRNPLRIGVVELADPRKQLWKEASFMPDSLSMRLCSRQQHPAHCFYTTYSDPLSDHVYFTPYVDTGSASDNELSIEVVLFDVSSGSWSSMSNVAASPALFSSPTFRGPYIWRTSNFQC</sequence>
<feature type="domain" description="F-box" evidence="1">
    <location>
        <begin position="6"/>
        <end position="55"/>
    </location>
</feature>
<dbReference type="Proteomes" id="UP000886520">
    <property type="component" value="Chromosome 17"/>
</dbReference>
<dbReference type="PROSITE" id="PS50181">
    <property type="entry name" value="FBOX"/>
    <property type="match status" value="1"/>
</dbReference>
<dbReference type="SUPFAM" id="SSF117281">
    <property type="entry name" value="Kelch motif"/>
    <property type="match status" value="1"/>
</dbReference>
<dbReference type="InterPro" id="IPR001810">
    <property type="entry name" value="F-box_dom"/>
</dbReference>